<dbReference type="CDD" id="cd10917">
    <property type="entry name" value="CE4_NodB_like_6s_7s"/>
    <property type="match status" value="1"/>
</dbReference>
<accession>A0A4R2GIJ2</accession>
<keyword evidence="1" id="KW-0479">Metal-binding</keyword>
<dbReference type="GO" id="GO:0016020">
    <property type="term" value="C:membrane"/>
    <property type="evidence" value="ECO:0007669"/>
    <property type="project" value="TreeGrafter"/>
</dbReference>
<evidence type="ECO:0000259" key="3">
    <source>
        <dbReference type="PROSITE" id="PS51677"/>
    </source>
</evidence>
<evidence type="ECO:0000313" key="5">
    <source>
        <dbReference type="Proteomes" id="UP000295221"/>
    </source>
</evidence>
<dbReference type="OrthoDB" id="9812065at2"/>
<organism evidence="4 5">
    <name type="scientific">Natronoflexus pectinivorans</name>
    <dbReference type="NCBI Taxonomy" id="682526"/>
    <lineage>
        <taxon>Bacteria</taxon>
        <taxon>Pseudomonadati</taxon>
        <taxon>Bacteroidota</taxon>
        <taxon>Bacteroidia</taxon>
        <taxon>Marinilabiliales</taxon>
        <taxon>Marinilabiliaceae</taxon>
        <taxon>Natronoflexus</taxon>
    </lineage>
</organism>
<protein>
    <submittedName>
        <fullName evidence="4">Peptidoglycan/xylan/chitin deacetylase (PgdA/CDA1 family)</fullName>
    </submittedName>
</protein>
<dbReference type="SUPFAM" id="SSF88713">
    <property type="entry name" value="Glycoside hydrolase/deacetylase"/>
    <property type="match status" value="1"/>
</dbReference>
<keyword evidence="5" id="KW-1185">Reference proteome</keyword>
<dbReference type="RefSeq" id="WP_132433685.1">
    <property type="nucleotide sequence ID" value="NZ_SLWK01000005.1"/>
</dbReference>
<dbReference type="AlphaFoldDB" id="A0A4R2GIJ2"/>
<dbReference type="Pfam" id="PF01522">
    <property type="entry name" value="Polysacc_deac_1"/>
    <property type="match status" value="1"/>
</dbReference>
<dbReference type="GO" id="GO:0046872">
    <property type="term" value="F:metal ion binding"/>
    <property type="evidence" value="ECO:0007669"/>
    <property type="project" value="UniProtKB-KW"/>
</dbReference>
<dbReference type="PANTHER" id="PTHR10587">
    <property type="entry name" value="GLYCOSYL TRANSFERASE-RELATED"/>
    <property type="match status" value="1"/>
</dbReference>
<reference evidence="4 5" key="1">
    <citation type="submission" date="2019-03" db="EMBL/GenBank/DDBJ databases">
        <title>Genomic Encyclopedia of Type Strains, Phase IV (KMG-IV): sequencing the most valuable type-strain genomes for metagenomic binning, comparative biology and taxonomic classification.</title>
        <authorList>
            <person name="Goeker M."/>
        </authorList>
    </citation>
    <scope>NUCLEOTIDE SEQUENCE [LARGE SCALE GENOMIC DNA]</scope>
    <source>
        <strain evidence="4 5">DSM 24179</strain>
    </source>
</reference>
<dbReference type="PANTHER" id="PTHR10587:SF133">
    <property type="entry name" value="CHITIN DEACETYLASE 1-RELATED"/>
    <property type="match status" value="1"/>
</dbReference>
<name>A0A4R2GIJ2_9BACT</name>
<evidence type="ECO:0000256" key="1">
    <source>
        <dbReference type="ARBA" id="ARBA00022723"/>
    </source>
</evidence>
<feature type="domain" description="NodB homology" evidence="3">
    <location>
        <begin position="25"/>
        <end position="200"/>
    </location>
</feature>
<dbReference type="InterPro" id="IPR002509">
    <property type="entry name" value="NODB_dom"/>
</dbReference>
<evidence type="ECO:0000313" key="4">
    <source>
        <dbReference type="EMBL" id="TCO08399.1"/>
    </source>
</evidence>
<comment type="caution">
    <text evidence="4">The sequence shown here is derived from an EMBL/GenBank/DDBJ whole genome shotgun (WGS) entry which is preliminary data.</text>
</comment>
<dbReference type="InterPro" id="IPR011330">
    <property type="entry name" value="Glyco_hydro/deAcase_b/a-brl"/>
</dbReference>
<gene>
    <name evidence="4" type="ORF">EV194_105204</name>
</gene>
<dbReference type="Gene3D" id="3.20.20.370">
    <property type="entry name" value="Glycoside hydrolase/deacetylase"/>
    <property type="match status" value="1"/>
</dbReference>
<proteinExistence type="predicted"/>
<dbReference type="GO" id="GO:0005975">
    <property type="term" value="P:carbohydrate metabolic process"/>
    <property type="evidence" value="ECO:0007669"/>
    <property type="project" value="InterPro"/>
</dbReference>
<dbReference type="InterPro" id="IPR050248">
    <property type="entry name" value="Polysacc_deacetylase_ArnD"/>
</dbReference>
<dbReference type="GO" id="GO:0016810">
    <property type="term" value="F:hydrolase activity, acting on carbon-nitrogen (but not peptide) bonds"/>
    <property type="evidence" value="ECO:0007669"/>
    <property type="project" value="InterPro"/>
</dbReference>
<sequence length="203" mass="23656">MKVRPPLLLRWVFPGTTWRIPGKEKRVYITFDDGPIPEVTPRVIEMLNKYGAKATFFCVGDNVRKHPEVYSMLIKNGMATGNHTFSHLKAWKSSKNEYFSDVKKGSDYIGANLFRPPHGQLYPWYIGFLKRNFSRVVMWDLLSQDWRNDLSADDIYRNVIRNVRSGSVIVFHDSLKAWPRLEAALPLTLEFLKREGYSMDIIQ</sequence>
<dbReference type="EMBL" id="SLWK01000005">
    <property type="protein sequence ID" value="TCO08399.1"/>
    <property type="molecule type" value="Genomic_DNA"/>
</dbReference>
<dbReference type="PROSITE" id="PS51677">
    <property type="entry name" value="NODB"/>
    <property type="match status" value="1"/>
</dbReference>
<evidence type="ECO:0000256" key="2">
    <source>
        <dbReference type="ARBA" id="ARBA00022801"/>
    </source>
</evidence>
<keyword evidence="2" id="KW-0378">Hydrolase</keyword>
<dbReference type="Proteomes" id="UP000295221">
    <property type="component" value="Unassembled WGS sequence"/>
</dbReference>